<reference evidence="2 3" key="1">
    <citation type="journal article" date="2011" name="Nat. Biotechnol.">
        <title>Comparative genomic analysis of the thermophilic biomass-degrading fungi Myceliophthora thermophila and Thielavia terrestris.</title>
        <authorList>
            <person name="Berka R.M."/>
            <person name="Grigoriev I.V."/>
            <person name="Otillar R."/>
            <person name="Salamov A."/>
            <person name="Grimwood J."/>
            <person name="Reid I."/>
            <person name="Ishmael N."/>
            <person name="John T."/>
            <person name="Darmond C."/>
            <person name="Moisan M.-C."/>
            <person name="Henrissat B."/>
            <person name="Coutinho P.M."/>
            <person name="Lombard V."/>
            <person name="Natvig D.O."/>
            <person name="Lindquist E."/>
            <person name="Schmutz J."/>
            <person name="Lucas S."/>
            <person name="Harris P."/>
            <person name="Powlowski J."/>
            <person name="Bellemare A."/>
            <person name="Taylor D."/>
            <person name="Butler G."/>
            <person name="de Vries R.P."/>
            <person name="Allijn I.E."/>
            <person name="van den Brink J."/>
            <person name="Ushinsky S."/>
            <person name="Storms R."/>
            <person name="Powell A.J."/>
            <person name="Paulsen I.T."/>
            <person name="Elbourne L.D.H."/>
            <person name="Baker S.E."/>
            <person name="Magnuson J."/>
            <person name="LaBoissiere S."/>
            <person name="Clutterbuck A.J."/>
            <person name="Martinez D."/>
            <person name="Wogulis M."/>
            <person name="de Leon A.L."/>
            <person name="Rey M.W."/>
            <person name="Tsang A."/>
        </authorList>
    </citation>
    <scope>NUCLEOTIDE SEQUENCE [LARGE SCALE GENOMIC DNA]</scope>
    <source>
        <strain evidence="3">ATCC 42464 / BCRC 31852 / DSM 1799</strain>
    </source>
</reference>
<dbReference type="RefSeq" id="XP_003665749.1">
    <property type="nucleotide sequence ID" value="XM_003665701.1"/>
</dbReference>
<evidence type="ECO:0000313" key="3">
    <source>
        <dbReference type="Proteomes" id="UP000007322"/>
    </source>
</evidence>
<evidence type="ECO:0000256" key="1">
    <source>
        <dbReference type="SAM" id="MobiDB-lite"/>
    </source>
</evidence>
<keyword evidence="3" id="KW-1185">Reference proteome</keyword>
<dbReference type="EMBL" id="CP003007">
    <property type="protein sequence ID" value="AEO60504.1"/>
    <property type="molecule type" value="Genomic_DNA"/>
</dbReference>
<feature type="region of interest" description="Disordered" evidence="1">
    <location>
        <begin position="1"/>
        <end position="25"/>
    </location>
</feature>
<dbReference type="AlphaFoldDB" id="G2QMW4"/>
<name>G2QMW4_THET4</name>
<evidence type="ECO:0000313" key="2">
    <source>
        <dbReference type="EMBL" id="AEO60504.1"/>
    </source>
</evidence>
<proteinExistence type="predicted"/>
<dbReference type="GeneID" id="11513496"/>
<dbReference type="OMA" id="LWLTEEW"/>
<sequence>MADNQNPVVDRRLGAEIDDDLPLPPPDHVAATIPPFYLYGERECGDHRHDTSTSTSNTNSNSDNHEAVAWQTACTNCHARATLNQIHDLPCGDRICRECLLVKVLSVKLHIEANHKKIKEARAKMRAIDLCFVRRPGGAMTPARKRMLCLRHSRLRASVLCLAGLACCGRDMGLHRFLPCLGPDKARELWLALKWVTSIPSEQRACGWPDCGAYVPSCCSYALPGDWARRWHCVTCQGNSIDCARNLTTAQTRFPFLPKGQPALTPAR</sequence>
<dbReference type="eggNOG" id="ENOG502RMVP">
    <property type="taxonomic scope" value="Eukaryota"/>
</dbReference>
<accession>G2QMW4</accession>
<dbReference type="HOGENOM" id="CLU_1038942_0_0_1"/>
<dbReference type="InParanoid" id="G2QMW4"/>
<protein>
    <submittedName>
        <fullName evidence="2">Uncharacterized protein</fullName>
    </submittedName>
</protein>
<dbReference type="OrthoDB" id="4568644at2759"/>
<gene>
    <name evidence="2" type="ORF">MYCTH_2309742</name>
</gene>
<dbReference type="Proteomes" id="UP000007322">
    <property type="component" value="Chromosome 6"/>
</dbReference>
<dbReference type="VEuPathDB" id="FungiDB:MYCTH_2309742"/>
<dbReference type="KEGG" id="mtm:MYCTH_2309742"/>
<organism evidence="2 3">
    <name type="scientific">Thermothelomyces thermophilus (strain ATCC 42464 / BCRC 31852 / DSM 1799)</name>
    <name type="common">Sporotrichum thermophile</name>
    <dbReference type="NCBI Taxonomy" id="573729"/>
    <lineage>
        <taxon>Eukaryota</taxon>
        <taxon>Fungi</taxon>
        <taxon>Dikarya</taxon>
        <taxon>Ascomycota</taxon>
        <taxon>Pezizomycotina</taxon>
        <taxon>Sordariomycetes</taxon>
        <taxon>Sordariomycetidae</taxon>
        <taxon>Sordariales</taxon>
        <taxon>Chaetomiaceae</taxon>
        <taxon>Thermothelomyces</taxon>
    </lineage>
</organism>